<organism evidence="10 11">
    <name type="scientific">Nocardioides renjunii</name>
    <dbReference type="NCBI Taxonomy" id="3095075"/>
    <lineage>
        <taxon>Bacteria</taxon>
        <taxon>Bacillati</taxon>
        <taxon>Actinomycetota</taxon>
        <taxon>Actinomycetes</taxon>
        <taxon>Propionibacteriales</taxon>
        <taxon>Nocardioidaceae</taxon>
        <taxon>Nocardioides</taxon>
    </lineage>
</organism>
<dbReference type="Gene3D" id="3.40.50.2300">
    <property type="match status" value="1"/>
</dbReference>
<evidence type="ECO:0000256" key="5">
    <source>
        <dbReference type="ARBA" id="ARBA00041201"/>
    </source>
</evidence>
<proteinExistence type="predicted"/>
<evidence type="ECO:0000313" key="10">
    <source>
        <dbReference type="EMBL" id="MDZ5663363.1"/>
    </source>
</evidence>
<feature type="domain" description="Response regulatory" evidence="8">
    <location>
        <begin position="3"/>
        <end position="117"/>
    </location>
</feature>
<dbReference type="Pfam" id="PF00072">
    <property type="entry name" value="Response_reg"/>
    <property type="match status" value="1"/>
</dbReference>
<keyword evidence="3 7" id="KW-0238">DNA-binding</keyword>
<dbReference type="InterPro" id="IPR036388">
    <property type="entry name" value="WH-like_DNA-bd_sf"/>
</dbReference>
<accession>A0ABU5KEG9</accession>
<dbReference type="Gene3D" id="1.10.10.10">
    <property type="entry name" value="Winged helix-like DNA-binding domain superfamily/Winged helix DNA-binding domain"/>
    <property type="match status" value="1"/>
</dbReference>
<gene>
    <name evidence="10" type="ORF">SFC79_16435</name>
</gene>
<dbReference type="SMART" id="SM00862">
    <property type="entry name" value="Trans_reg_C"/>
    <property type="match status" value="1"/>
</dbReference>
<comment type="caution">
    <text evidence="10">The sequence shown here is derived from an EMBL/GenBank/DDBJ whole genome shotgun (WGS) entry which is preliminary data.</text>
</comment>
<evidence type="ECO:0000256" key="7">
    <source>
        <dbReference type="PROSITE-ProRule" id="PRU01091"/>
    </source>
</evidence>
<dbReference type="Pfam" id="PF00486">
    <property type="entry name" value="Trans_reg_C"/>
    <property type="match status" value="1"/>
</dbReference>
<feature type="DNA-binding region" description="OmpR/PhoB-type" evidence="7">
    <location>
        <begin position="126"/>
        <end position="225"/>
    </location>
</feature>
<dbReference type="CDD" id="cd17574">
    <property type="entry name" value="REC_OmpR"/>
    <property type="match status" value="1"/>
</dbReference>
<evidence type="ECO:0000256" key="4">
    <source>
        <dbReference type="ARBA" id="ARBA00023163"/>
    </source>
</evidence>
<dbReference type="InterPro" id="IPR016032">
    <property type="entry name" value="Sig_transdc_resp-reg_C-effctor"/>
</dbReference>
<feature type="modified residue" description="4-aspartylphosphate" evidence="6">
    <location>
        <position position="52"/>
    </location>
</feature>
<name>A0ABU5KEG9_9ACTN</name>
<evidence type="ECO:0000256" key="3">
    <source>
        <dbReference type="ARBA" id="ARBA00023125"/>
    </source>
</evidence>
<sequence>MPHVLVVEDDEDVAVPLASLLTTAGFDATVVGRGRDAITHVGDTDTDMVILDLMLPDMDGIEVCGVLRDGGFDGGLIMVTARGGEGDVVAGLDAGADDYLAKPCSVAELQSRVRSVLRRIHRSYDEPAADAPPARALEVAEHQITFAGREIVNAGREYDVLALLVAHHGRVVTRAALMDEVWGSDWPGSPMVLPTAIGRIRERLGAAGAPDRVENVRGIGYRLSAD</sequence>
<evidence type="ECO:0000313" key="11">
    <source>
        <dbReference type="Proteomes" id="UP001291999"/>
    </source>
</evidence>
<dbReference type="RefSeq" id="WP_322425162.1">
    <property type="nucleotide sequence ID" value="NZ_JAXQPW010000006.1"/>
</dbReference>
<dbReference type="SMART" id="SM00448">
    <property type="entry name" value="REC"/>
    <property type="match status" value="1"/>
</dbReference>
<evidence type="ECO:0000256" key="1">
    <source>
        <dbReference type="ARBA" id="ARBA00022553"/>
    </source>
</evidence>
<dbReference type="CDD" id="cd00383">
    <property type="entry name" value="trans_reg_C"/>
    <property type="match status" value="1"/>
</dbReference>
<dbReference type="InterPro" id="IPR001789">
    <property type="entry name" value="Sig_transdc_resp-reg_receiver"/>
</dbReference>
<dbReference type="Proteomes" id="UP001291999">
    <property type="component" value="Unassembled WGS sequence"/>
</dbReference>
<evidence type="ECO:0000259" key="8">
    <source>
        <dbReference type="PROSITE" id="PS50110"/>
    </source>
</evidence>
<keyword evidence="1 6" id="KW-0597">Phosphoprotein</keyword>
<keyword evidence="2" id="KW-0805">Transcription regulation</keyword>
<evidence type="ECO:0000259" key="9">
    <source>
        <dbReference type="PROSITE" id="PS51755"/>
    </source>
</evidence>
<evidence type="ECO:0000256" key="6">
    <source>
        <dbReference type="PROSITE-ProRule" id="PRU00169"/>
    </source>
</evidence>
<dbReference type="SUPFAM" id="SSF46894">
    <property type="entry name" value="C-terminal effector domain of the bipartite response regulators"/>
    <property type="match status" value="1"/>
</dbReference>
<dbReference type="InterPro" id="IPR001867">
    <property type="entry name" value="OmpR/PhoB-type_DNA-bd"/>
</dbReference>
<dbReference type="SUPFAM" id="SSF52172">
    <property type="entry name" value="CheY-like"/>
    <property type="match status" value="1"/>
</dbReference>
<dbReference type="InterPro" id="IPR039420">
    <property type="entry name" value="WalR-like"/>
</dbReference>
<dbReference type="Gene3D" id="6.10.250.690">
    <property type="match status" value="1"/>
</dbReference>
<dbReference type="PROSITE" id="PS50110">
    <property type="entry name" value="RESPONSE_REGULATORY"/>
    <property type="match status" value="1"/>
</dbReference>
<dbReference type="PANTHER" id="PTHR48111">
    <property type="entry name" value="REGULATOR OF RPOS"/>
    <property type="match status" value="1"/>
</dbReference>
<feature type="domain" description="OmpR/PhoB-type" evidence="9">
    <location>
        <begin position="126"/>
        <end position="225"/>
    </location>
</feature>
<dbReference type="InterPro" id="IPR011006">
    <property type="entry name" value="CheY-like_superfamily"/>
</dbReference>
<dbReference type="PROSITE" id="PS51755">
    <property type="entry name" value="OMPR_PHOB"/>
    <property type="match status" value="1"/>
</dbReference>
<evidence type="ECO:0000256" key="2">
    <source>
        <dbReference type="ARBA" id="ARBA00023015"/>
    </source>
</evidence>
<dbReference type="PANTHER" id="PTHR48111:SF72">
    <property type="entry name" value="SENSORY TRANSDUCTION PROTEIN REGX3"/>
    <property type="match status" value="1"/>
</dbReference>
<keyword evidence="11" id="KW-1185">Reference proteome</keyword>
<keyword evidence="4" id="KW-0804">Transcription</keyword>
<dbReference type="EMBL" id="JAXQPW010000006">
    <property type="protein sequence ID" value="MDZ5663363.1"/>
    <property type="molecule type" value="Genomic_DNA"/>
</dbReference>
<protein>
    <recommendedName>
        <fullName evidence="5">Sensory transduction protein RegX3</fullName>
    </recommendedName>
</protein>
<reference evidence="10 11" key="1">
    <citation type="submission" date="2023-11" db="EMBL/GenBank/DDBJ databases">
        <title>Novel species in genus Nocardioides.</title>
        <authorList>
            <person name="Zhou H."/>
        </authorList>
    </citation>
    <scope>NUCLEOTIDE SEQUENCE [LARGE SCALE GENOMIC DNA]</scope>
    <source>
        <strain evidence="10 11">S-58</strain>
    </source>
</reference>